<reference evidence="1 2" key="1">
    <citation type="journal article" date="2015" name="Genome Biol. Evol.">
        <title>Phylogenomic analyses indicate that early fungi evolved digesting cell walls of algal ancestors of land plants.</title>
        <authorList>
            <person name="Chang Y."/>
            <person name="Wang S."/>
            <person name="Sekimoto S."/>
            <person name="Aerts A.L."/>
            <person name="Choi C."/>
            <person name="Clum A."/>
            <person name="LaButti K.M."/>
            <person name="Lindquist E.A."/>
            <person name="Yee Ngan C."/>
            <person name="Ohm R.A."/>
            <person name="Salamov A.A."/>
            <person name="Grigoriev I.V."/>
            <person name="Spatafora J.W."/>
            <person name="Berbee M.L."/>
        </authorList>
    </citation>
    <scope>NUCLEOTIDE SEQUENCE [LARGE SCALE GENOMIC DNA]</scope>
    <source>
        <strain evidence="1 2">JEL478</strain>
    </source>
</reference>
<name>A0A139A2E7_GONPJ</name>
<keyword evidence="2" id="KW-1185">Reference proteome</keyword>
<dbReference type="EMBL" id="KQ965812">
    <property type="protein sequence ID" value="KXS10869.1"/>
    <property type="molecule type" value="Genomic_DNA"/>
</dbReference>
<protein>
    <submittedName>
        <fullName evidence="1">Uncharacterized protein</fullName>
    </submittedName>
</protein>
<dbReference type="Proteomes" id="UP000070544">
    <property type="component" value="Unassembled WGS sequence"/>
</dbReference>
<proteinExistence type="predicted"/>
<dbReference type="OrthoDB" id="5946976at2759"/>
<accession>A0A139A2E7</accession>
<sequence>MALGGSSAEIEIANAETFATAHTLEIRNLDQTDTVLMTPVATTCGGFGKSMVGTKIPNVRLDFTTVPPTPTIPEEYKGDGWSWYGWMGLGGSMIMWDYKRKAAIGYAPTLLGVGGGNNDERAARLNLAFVNAIEAREATAVV</sequence>
<evidence type="ECO:0000313" key="2">
    <source>
        <dbReference type="Proteomes" id="UP000070544"/>
    </source>
</evidence>
<organism evidence="1 2">
    <name type="scientific">Gonapodya prolifera (strain JEL478)</name>
    <name type="common">Monoblepharis prolifera</name>
    <dbReference type="NCBI Taxonomy" id="1344416"/>
    <lineage>
        <taxon>Eukaryota</taxon>
        <taxon>Fungi</taxon>
        <taxon>Fungi incertae sedis</taxon>
        <taxon>Chytridiomycota</taxon>
        <taxon>Chytridiomycota incertae sedis</taxon>
        <taxon>Monoblepharidomycetes</taxon>
        <taxon>Monoblepharidales</taxon>
        <taxon>Gonapodyaceae</taxon>
        <taxon>Gonapodya</taxon>
    </lineage>
</organism>
<dbReference type="AlphaFoldDB" id="A0A139A2E7"/>
<evidence type="ECO:0000313" key="1">
    <source>
        <dbReference type="EMBL" id="KXS10869.1"/>
    </source>
</evidence>
<gene>
    <name evidence="1" type="ORF">M427DRAFT_458973</name>
</gene>